<protein>
    <submittedName>
        <fullName evidence="1">Uncharacterized protein</fullName>
    </submittedName>
</protein>
<dbReference type="AlphaFoldDB" id="A0A7Y4IF09"/>
<evidence type="ECO:0000313" key="1">
    <source>
        <dbReference type="EMBL" id="NOJ78098.1"/>
    </source>
</evidence>
<accession>A0A7Y4IF09</accession>
<dbReference type="EMBL" id="JABFNT010000016">
    <property type="protein sequence ID" value="NOJ78098.1"/>
    <property type="molecule type" value="Genomic_DNA"/>
</dbReference>
<dbReference type="Proteomes" id="UP000533080">
    <property type="component" value="Unassembled WGS sequence"/>
</dbReference>
<name>A0A7Y4IF09_MYXXA</name>
<reference evidence="1 2" key="1">
    <citation type="submission" date="2020-05" db="EMBL/GenBank/DDBJ databases">
        <authorList>
            <person name="Whitworth D."/>
        </authorList>
    </citation>
    <scope>NUCLEOTIDE SEQUENCE [LARGE SCALE GENOMIC DNA]</scope>
    <source>
        <strain evidence="1 2">AM005</strain>
    </source>
</reference>
<proteinExistence type="predicted"/>
<sequence>AEGWAGHVSLDSLLRPDVLVESGCKVAVVGFCAVDDDAWIDPLGARVSREALAQGTRRLRDAGVHLVAEWWVGAPGVGEADLDATLAVLDAEPVFDKLAGVRRFHWPRTPPESGRPLLWPDVKVGAPPDDRDLARSRPFEHARSIPSASVPQVLAGLATRLLARGPLSPGRVAAACLPEVSPPRATDMSAAAIQLDADCAWVQLPAGLDGAPKPSWFAANLRTGSVLAMDARLAPKLAGLVRPVEVASVLGAVPQAQREKLVDTLVARSVLTRVNG</sequence>
<organism evidence="1 2">
    <name type="scientific">Myxococcus xanthus</name>
    <dbReference type="NCBI Taxonomy" id="34"/>
    <lineage>
        <taxon>Bacteria</taxon>
        <taxon>Pseudomonadati</taxon>
        <taxon>Myxococcota</taxon>
        <taxon>Myxococcia</taxon>
        <taxon>Myxococcales</taxon>
        <taxon>Cystobacterineae</taxon>
        <taxon>Myxococcaceae</taxon>
        <taxon>Myxococcus</taxon>
    </lineage>
</organism>
<evidence type="ECO:0000313" key="2">
    <source>
        <dbReference type="Proteomes" id="UP000533080"/>
    </source>
</evidence>
<gene>
    <name evidence="1" type="ORF">HNV28_07050</name>
</gene>
<feature type="non-terminal residue" evidence="1">
    <location>
        <position position="1"/>
    </location>
</feature>
<comment type="caution">
    <text evidence="1">The sequence shown here is derived from an EMBL/GenBank/DDBJ whole genome shotgun (WGS) entry which is preliminary data.</text>
</comment>